<feature type="region of interest" description="Disordered" evidence="1">
    <location>
        <begin position="92"/>
        <end position="117"/>
    </location>
</feature>
<dbReference type="EMBL" id="JAOAOG010000109">
    <property type="protein sequence ID" value="KAJ6248708.1"/>
    <property type="molecule type" value="Genomic_DNA"/>
</dbReference>
<dbReference type="InterPro" id="IPR050410">
    <property type="entry name" value="CCR4/nocturin_mRNA_transcr"/>
</dbReference>
<dbReference type="InterPro" id="IPR036691">
    <property type="entry name" value="Endo/exonu/phosph_ase_sf"/>
</dbReference>
<feature type="domain" description="Endonuclease/exonuclease/phosphatase" evidence="2">
    <location>
        <begin position="10"/>
        <end position="214"/>
    </location>
</feature>
<name>A0ABQ8YVR6_9EUKA</name>
<keyword evidence="4" id="KW-1185">Reference proteome</keyword>
<evidence type="ECO:0000313" key="4">
    <source>
        <dbReference type="Proteomes" id="UP001150062"/>
    </source>
</evidence>
<evidence type="ECO:0000259" key="2">
    <source>
        <dbReference type="Pfam" id="PF03372"/>
    </source>
</evidence>
<evidence type="ECO:0000256" key="1">
    <source>
        <dbReference type="SAM" id="MobiDB-lite"/>
    </source>
</evidence>
<organism evidence="3 4">
    <name type="scientific">Anaeramoeba flamelloides</name>
    <dbReference type="NCBI Taxonomy" id="1746091"/>
    <lineage>
        <taxon>Eukaryota</taxon>
        <taxon>Metamonada</taxon>
        <taxon>Anaeramoebidae</taxon>
        <taxon>Anaeramoeba</taxon>
    </lineage>
</organism>
<dbReference type="InterPro" id="IPR005135">
    <property type="entry name" value="Endo/exonuclease/phosphatase"/>
</dbReference>
<gene>
    <name evidence="3" type="ORF">M0813_17442</name>
</gene>
<dbReference type="Pfam" id="PF03372">
    <property type="entry name" value="Exo_endo_phos"/>
    <property type="match status" value="1"/>
</dbReference>
<dbReference type="Proteomes" id="UP001150062">
    <property type="component" value="Unassembled WGS sequence"/>
</dbReference>
<sequence>MVTNVHAYWSPKYPDVKALQVQFLLEEIEHLKQTEFPGTPVFICGDFNSMYNSAAIDLLSQGSVDPKHPDFIKNNHGGNNPYSSSYFKNLNSNSSQGKSNSNKGTSNEKNSKLDKKIKSEKEKDKYQYYDYGSYSEFGLNHSISKLTSLYQHFLEFDSNPDSFTNLTLDFEGVIDYIWYDAESLIPIGLLCPLDKKQSKKKYLGFPNCHFPSDHIPLMGEFLI</sequence>
<dbReference type="Gene3D" id="3.60.10.10">
    <property type="entry name" value="Endonuclease/exonuclease/phosphatase"/>
    <property type="match status" value="1"/>
</dbReference>
<reference evidence="3" key="1">
    <citation type="submission" date="2022-08" db="EMBL/GenBank/DDBJ databases">
        <title>Novel sulfate-reducing endosymbionts in the free-living metamonad Anaeramoeba.</title>
        <authorList>
            <person name="Jerlstrom-Hultqvist J."/>
            <person name="Cepicka I."/>
            <person name="Gallot-Lavallee L."/>
            <person name="Salas-Leiva D."/>
            <person name="Curtis B.A."/>
            <person name="Zahonova K."/>
            <person name="Pipaliya S."/>
            <person name="Dacks J."/>
            <person name="Roger A.J."/>
        </authorList>
    </citation>
    <scope>NUCLEOTIDE SEQUENCE</scope>
    <source>
        <strain evidence="3">Schooner1</strain>
    </source>
</reference>
<evidence type="ECO:0000313" key="3">
    <source>
        <dbReference type="EMBL" id="KAJ6248708.1"/>
    </source>
</evidence>
<comment type="caution">
    <text evidence="3">The sequence shown here is derived from an EMBL/GenBank/DDBJ whole genome shotgun (WGS) entry which is preliminary data.</text>
</comment>
<protein>
    <recommendedName>
        <fullName evidence="2">Endonuclease/exonuclease/phosphatase domain-containing protein</fullName>
    </recommendedName>
</protein>
<dbReference type="PANTHER" id="PTHR12121">
    <property type="entry name" value="CARBON CATABOLITE REPRESSOR PROTEIN 4"/>
    <property type="match status" value="1"/>
</dbReference>
<dbReference type="PANTHER" id="PTHR12121:SF100">
    <property type="entry name" value="POLY(A)-SPECIFIC RIBONUCLEASE"/>
    <property type="match status" value="1"/>
</dbReference>
<dbReference type="SUPFAM" id="SSF56219">
    <property type="entry name" value="DNase I-like"/>
    <property type="match status" value="1"/>
</dbReference>
<proteinExistence type="predicted"/>
<accession>A0ABQ8YVR6</accession>
<feature type="compositionally biased region" description="Low complexity" evidence="1">
    <location>
        <begin position="92"/>
        <end position="108"/>
    </location>
</feature>